<name>A0A087D6U7_9BIFI</name>
<organism evidence="2 3">
    <name type="scientific">Bifidobacterium saguini DSM 23967</name>
    <dbReference type="NCBI Taxonomy" id="1437607"/>
    <lineage>
        <taxon>Bacteria</taxon>
        <taxon>Bacillati</taxon>
        <taxon>Actinomycetota</taxon>
        <taxon>Actinomycetes</taxon>
        <taxon>Bifidobacteriales</taxon>
        <taxon>Bifidobacteriaceae</taxon>
        <taxon>Bifidobacterium</taxon>
    </lineage>
</organism>
<comment type="caution">
    <text evidence="2">The sequence shown here is derived from an EMBL/GenBank/DDBJ whole genome shotgun (WGS) entry which is preliminary data.</text>
</comment>
<evidence type="ECO:0000313" key="2">
    <source>
        <dbReference type="EMBL" id="KFI91247.1"/>
    </source>
</evidence>
<protein>
    <submittedName>
        <fullName evidence="2">Uncharacterized protein</fullName>
    </submittedName>
</protein>
<sequence>MHMLRVGVPGTLLDGPERILDPNEQPIHVHAHRPTPLTQAASSRSRPKRKTRRDVAGRSTGDMTG</sequence>
<reference evidence="2 3" key="1">
    <citation type="submission" date="2014-03" db="EMBL/GenBank/DDBJ databases">
        <title>Genomics of Bifidobacteria.</title>
        <authorList>
            <person name="Ventura M."/>
            <person name="Milani C."/>
            <person name="Lugli G.A."/>
        </authorList>
    </citation>
    <scope>NUCLEOTIDE SEQUENCE [LARGE SCALE GENOMIC DNA]</scope>
    <source>
        <strain evidence="2 3">DSM 23967</strain>
    </source>
</reference>
<dbReference type="EMBL" id="JGZN01000016">
    <property type="protein sequence ID" value="KFI91247.1"/>
    <property type="molecule type" value="Genomic_DNA"/>
</dbReference>
<proteinExistence type="predicted"/>
<dbReference type="AlphaFoldDB" id="A0A087D6U7"/>
<accession>A0A087D6U7</accession>
<feature type="region of interest" description="Disordered" evidence="1">
    <location>
        <begin position="1"/>
        <end position="65"/>
    </location>
</feature>
<evidence type="ECO:0000256" key="1">
    <source>
        <dbReference type="SAM" id="MobiDB-lite"/>
    </source>
</evidence>
<gene>
    <name evidence="2" type="ORF">BISA_1845</name>
</gene>
<evidence type="ECO:0000313" key="3">
    <source>
        <dbReference type="Proteomes" id="UP000029066"/>
    </source>
</evidence>
<dbReference type="Proteomes" id="UP000029066">
    <property type="component" value="Unassembled WGS sequence"/>
</dbReference>